<dbReference type="AlphaFoldDB" id="A0A9D1PDH4"/>
<comment type="caution">
    <text evidence="2">The sequence shown here is derived from an EMBL/GenBank/DDBJ whole genome shotgun (WGS) entry which is preliminary data.</text>
</comment>
<feature type="transmembrane region" description="Helical" evidence="1">
    <location>
        <begin position="52"/>
        <end position="72"/>
    </location>
</feature>
<evidence type="ECO:0000313" key="3">
    <source>
        <dbReference type="Proteomes" id="UP000886814"/>
    </source>
</evidence>
<evidence type="ECO:0000256" key="1">
    <source>
        <dbReference type="SAM" id="Phobius"/>
    </source>
</evidence>
<evidence type="ECO:0008006" key="4">
    <source>
        <dbReference type="Google" id="ProtNLM"/>
    </source>
</evidence>
<dbReference type="EMBL" id="DXIQ01000055">
    <property type="protein sequence ID" value="HIV39093.1"/>
    <property type="molecule type" value="Genomic_DNA"/>
</dbReference>
<reference evidence="2" key="1">
    <citation type="journal article" date="2021" name="PeerJ">
        <title>Extensive microbial diversity within the chicken gut microbiome revealed by metagenomics and culture.</title>
        <authorList>
            <person name="Gilroy R."/>
            <person name="Ravi A."/>
            <person name="Getino M."/>
            <person name="Pursley I."/>
            <person name="Horton D.L."/>
            <person name="Alikhan N.F."/>
            <person name="Baker D."/>
            <person name="Gharbi K."/>
            <person name="Hall N."/>
            <person name="Watson M."/>
            <person name="Adriaenssens E.M."/>
            <person name="Foster-Nyarko E."/>
            <person name="Jarju S."/>
            <person name="Secka A."/>
            <person name="Antonio M."/>
            <person name="Oren A."/>
            <person name="Chaudhuri R.R."/>
            <person name="La Ragione R."/>
            <person name="Hildebrand F."/>
            <person name="Pallen M.J."/>
        </authorList>
    </citation>
    <scope>NUCLEOTIDE SEQUENCE</scope>
    <source>
        <strain evidence="2">CHK195-9823</strain>
    </source>
</reference>
<accession>A0A9D1PDH4</accession>
<reference evidence="2" key="2">
    <citation type="submission" date="2021-04" db="EMBL/GenBank/DDBJ databases">
        <authorList>
            <person name="Gilroy R."/>
        </authorList>
    </citation>
    <scope>NUCLEOTIDE SEQUENCE</scope>
    <source>
        <strain evidence="2">CHK195-9823</strain>
    </source>
</reference>
<feature type="transmembrane region" description="Helical" evidence="1">
    <location>
        <begin position="130"/>
        <end position="147"/>
    </location>
</feature>
<keyword evidence="1" id="KW-0472">Membrane</keyword>
<keyword evidence="1" id="KW-0812">Transmembrane</keyword>
<organism evidence="2 3">
    <name type="scientific">Candidatus Blautia stercorigallinarum</name>
    <dbReference type="NCBI Taxonomy" id="2838501"/>
    <lineage>
        <taxon>Bacteria</taxon>
        <taxon>Bacillati</taxon>
        <taxon>Bacillota</taxon>
        <taxon>Clostridia</taxon>
        <taxon>Lachnospirales</taxon>
        <taxon>Lachnospiraceae</taxon>
        <taxon>Blautia</taxon>
    </lineage>
</organism>
<keyword evidence="1" id="KW-1133">Transmembrane helix</keyword>
<sequence>MGLEWVVNGVMLAFCSIQDIREKEISLWKLKVYGILAAAVSIWKLFSPEDDLLLLICRLLAGLLPGIFLLVLAKITREAVGYGDGLILLFIGLSLGFWECIGIFFIGLLGVFLAAVLVALFFGRKKGLEIPFIPFLLTGLAGGYFWMKG</sequence>
<gene>
    <name evidence="2" type="ORF">H9747_08875</name>
</gene>
<dbReference type="Gene3D" id="1.20.120.1220">
    <property type="match status" value="1"/>
</dbReference>
<feature type="transmembrane region" description="Helical" evidence="1">
    <location>
        <begin position="103"/>
        <end position="123"/>
    </location>
</feature>
<evidence type="ECO:0000313" key="2">
    <source>
        <dbReference type="EMBL" id="HIV39093.1"/>
    </source>
</evidence>
<dbReference type="Proteomes" id="UP000886814">
    <property type="component" value="Unassembled WGS sequence"/>
</dbReference>
<name>A0A9D1PDH4_9FIRM</name>
<proteinExistence type="predicted"/>
<protein>
    <recommendedName>
        <fullName evidence="4">Prepilin peptidase</fullName>
    </recommendedName>
</protein>
<feature type="transmembrane region" description="Helical" evidence="1">
    <location>
        <begin position="79"/>
        <end position="97"/>
    </location>
</feature>